<dbReference type="Gene3D" id="3.30.540.10">
    <property type="entry name" value="Fructose-1,6-Bisphosphatase, subunit A, domain 1"/>
    <property type="match status" value="1"/>
</dbReference>
<dbReference type="GO" id="GO:0008934">
    <property type="term" value="F:inositol monophosphate 1-phosphatase activity"/>
    <property type="evidence" value="ECO:0007669"/>
    <property type="project" value="TreeGrafter"/>
</dbReference>
<dbReference type="OrthoDB" id="9772456at2"/>
<evidence type="ECO:0000256" key="1">
    <source>
        <dbReference type="ARBA" id="ARBA00001946"/>
    </source>
</evidence>
<feature type="binding site" evidence="11">
    <location>
        <position position="83"/>
    </location>
    <ligand>
        <name>Mg(2+)</name>
        <dbReference type="ChEBI" id="CHEBI:18420"/>
        <label>1</label>
        <note>catalytic</note>
    </ligand>
</feature>
<dbReference type="Pfam" id="PF00459">
    <property type="entry name" value="Inositol_P"/>
    <property type="match status" value="1"/>
</dbReference>
<dbReference type="GO" id="GO:0006020">
    <property type="term" value="P:inositol metabolic process"/>
    <property type="evidence" value="ECO:0007669"/>
    <property type="project" value="TreeGrafter"/>
</dbReference>
<dbReference type="RefSeq" id="WP_114794570.1">
    <property type="nucleotide sequence ID" value="NZ_QQZY01000001.1"/>
</dbReference>
<reference evidence="12 13" key="1">
    <citation type="submission" date="2018-07" db="EMBL/GenBank/DDBJ databases">
        <title>High-quality-draft genome sequence of Gaiella occulta.</title>
        <authorList>
            <person name="Severino R."/>
            <person name="Froufe H.J.C."/>
            <person name="Rainey F.A."/>
            <person name="Barroso C."/>
            <person name="Albuquerque L."/>
            <person name="Lobo-Da-Cunha A."/>
            <person name="Da Costa M.S."/>
            <person name="Egas C."/>
        </authorList>
    </citation>
    <scope>NUCLEOTIDE SEQUENCE [LARGE SCALE GENOMIC DNA]</scope>
    <source>
        <strain evidence="12 13">F2-233</strain>
    </source>
</reference>
<comment type="catalytic activity">
    <reaction evidence="9">
        <text>L-histidinol phosphate + H2O = L-histidinol + phosphate</text>
        <dbReference type="Rhea" id="RHEA:14465"/>
        <dbReference type="ChEBI" id="CHEBI:15377"/>
        <dbReference type="ChEBI" id="CHEBI:43474"/>
        <dbReference type="ChEBI" id="CHEBI:57699"/>
        <dbReference type="ChEBI" id="CHEBI:57980"/>
        <dbReference type="EC" id="3.1.3.15"/>
    </reaction>
</comment>
<evidence type="ECO:0000256" key="2">
    <source>
        <dbReference type="ARBA" id="ARBA00004970"/>
    </source>
</evidence>
<evidence type="ECO:0000313" key="13">
    <source>
        <dbReference type="Proteomes" id="UP000254134"/>
    </source>
</evidence>
<dbReference type="PANTHER" id="PTHR20854">
    <property type="entry name" value="INOSITOL MONOPHOSPHATASE"/>
    <property type="match status" value="1"/>
</dbReference>
<protein>
    <recommendedName>
        <fullName evidence="4">Histidinol-phosphatase</fullName>
        <ecNumber evidence="3">3.1.3.15</ecNumber>
    </recommendedName>
    <alternativeName>
        <fullName evidence="8">Histidinol-phosphate phosphatase</fullName>
    </alternativeName>
</protein>
<dbReference type="InterPro" id="IPR020583">
    <property type="entry name" value="Inositol_monoP_metal-BS"/>
</dbReference>
<sequence>MSPDLTLALELADTADGISLGRFRARDLVVETKPDLTPVTEADRAVEEAIRTRLASERPGDGMLGEEFGVSGGGGRRWIVDPIDGTRNYSRGIPVWATLIALEEDGALRLGVVSAPALGRRWWAERGQGAFADGDPIHVSAVARVEDAVLSFALEQRPPALAQRCWHPRAYGDFWAHMLVAEGAVDGAIDAVGVTIWDLAAIQPIVEEAGGRFSDREGVARADGGTAVSSNGLLHRALLEAITPQR</sequence>
<comment type="cofactor">
    <cofactor evidence="1 11">
        <name>Mg(2+)</name>
        <dbReference type="ChEBI" id="CHEBI:18420"/>
    </cofactor>
</comment>
<gene>
    <name evidence="12" type="ORF">Gocc_0086</name>
</gene>
<name>A0A7M2YZY9_9ACTN</name>
<keyword evidence="5 11" id="KW-0479">Metal-binding</keyword>
<dbReference type="PANTHER" id="PTHR20854:SF4">
    <property type="entry name" value="INOSITOL-1-MONOPHOSPHATASE-RELATED"/>
    <property type="match status" value="1"/>
</dbReference>
<comment type="function">
    <text evidence="10">Catalyzes the dephosphorylation of histidinol-phosphate to histidinol, the direct precursor of histidine.</text>
</comment>
<feature type="binding site" evidence="11">
    <location>
        <position position="198"/>
    </location>
    <ligand>
        <name>Mg(2+)</name>
        <dbReference type="ChEBI" id="CHEBI:18420"/>
        <label>1</label>
        <note>catalytic</note>
    </ligand>
</feature>
<evidence type="ECO:0000256" key="3">
    <source>
        <dbReference type="ARBA" id="ARBA00013085"/>
    </source>
</evidence>
<dbReference type="FunFam" id="3.30.540.10:FF:000003">
    <property type="entry name" value="Inositol-1-monophosphatase"/>
    <property type="match status" value="1"/>
</dbReference>
<accession>A0A7M2YZY9</accession>
<organism evidence="12 13">
    <name type="scientific">Gaiella occulta</name>
    <dbReference type="NCBI Taxonomy" id="1002870"/>
    <lineage>
        <taxon>Bacteria</taxon>
        <taxon>Bacillati</taxon>
        <taxon>Actinomycetota</taxon>
        <taxon>Thermoleophilia</taxon>
        <taxon>Gaiellales</taxon>
        <taxon>Gaiellaceae</taxon>
        <taxon>Gaiella</taxon>
    </lineage>
</organism>
<dbReference type="PROSITE" id="PS00629">
    <property type="entry name" value="IMP_1"/>
    <property type="match status" value="1"/>
</dbReference>
<comment type="caution">
    <text evidence="12">The sequence shown here is derived from an EMBL/GenBank/DDBJ whole genome shotgun (WGS) entry which is preliminary data.</text>
</comment>
<evidence type="ECO:0000256" key="11">
    <source>
        <dbReference type="PIRSR" id="PIRSR600760-2"/>
    </source>
</evidence>
<dbReference type="Gene3D" id="3.40.190.80">
    <property type="match status" value="1"/>
</dbReference>
<dbReference type="GO" id="GO:0004401">
    <property type="term" value="F:histidinol-phosphatase activity"/>
    <property type="evidence" value="ECO:0007669"/>
    <property type="project" value="UniProtKB-EC"/>
</dbReference>
<keyword evidence="7 11" id="KW-0460">Magnesium</keyword>
<evidence type="ECO:0000256" key="8">
    <source>
        <dbReference type="ARBA" id="ARBA00033209"/>
    </source>
</evidence>
<dbReference type="SUPFAM" id="SSF56655">
    <property type="entry name" value="Carbohydrate phosphatase"/>
    <property type="match status" value="1"/>
</dbReference>
<feature type="binding site" evidence="11">
    <location>
        <position position="66"/>
    </location>
    <ligand>
        <name>Mg(2+)</name>
        <dbReference type="ChEBI" id="CHEBI:18420"/>
        <label>1</label>
        <note>catalytic</note>
    </ligand>
</feature>
<comment type="pathway">
    <text evidence="2">Amino-acid biosynthesis; L-histidine biosynthesis; L-histidine from 5-phospho-alpha-D-ribose 1-diphosphate: step 8/9.</text>
</comment>
<proteinExistence type="predicted"/>
<reference evidence="13" key="2">
    <citation type="journal article" date="2019" name="MicrobiologyOpen">
        <title>High-quality draft genome sequence of Gaiella occulta isolated from a 150 meter deep mineral water borehole and comparison with the genome sequences of other deep-branching lineages of the phylum Actinobacteria.</title>
        <authorList>
            <person name="Severino R."/>
            <person name="Froufe H.J.C."/>
            <person name="Barroso C."/>
            <person name="Albuquerque L."/>
            <person name="Lobo-da-Cunha A."/>
            <person name="da Costa M.S."/>
            <person name="Egas C."/>
        </authorList>
    </citation>
    <scope>NUCLEOTIDE SEQUENCE [LARGE SCALE GENOMIC DNA]</scope>
    <source>
        <strain evidence="13">F2-233</strain>
    </source>
</reference>
<keyword evidence="13" id="KW-1185">Reference proteome</keyword>
<evidence type="ECO:0000256" key="6">
    <source>
        <dbReference type="ARBA" id="ARBA00022801"/>
    </source>
</evidence>
<evidence type="ECO:0000256" key="4">
    <source>
        <dbReference type="ARBA" id="ARBA00021697"/>
    </source>
</evidence>
<evidence type="ECO:0000256" key="7">
    <source>
        <dbReference type="ARBA" id="ARBA00022842"/>
    </source>
</evidence>
<dbReference type="GO" id="GO:0046872">
    <property type="term" value="F:metal ion binding"/>
    <property type="evidence" value="ECO:0007669"/>
    <property type="project" value="UniProtKB-KW"/>
</dbReference>
<dbReference type="PRINTS" id="PR00377">
    <property type="entry name" value="IMPHPHTASES"/>
</dbReference>
<feature type="binding site" evidence="11">
    <location>
        <position position="81"/>
    </location>
    <ligand>
        <name>Mg(2+)</name>
        <dbReference type="ChEBI" id="CHEBI:18420"/>
        <label>1</label>
        <note>catalytic</note>
    </ligand>
</feature>
<dbReference type="EMBL" id="QQZY01000001">
    <property type="protein sequence ID" value="RDI75667.1"/>
    <property type="molecule type" value="Genomic_DNA"/>
</dbReference>
<dbReference type="GO" id="GO:0007165">
    <property type="term" value="P:signal transduction"/>
    <property type="evidence" value="ECO:0007669"/>
    <property type="project" value="TreeGrafter"/>
</dbReference>
<evidence type="ECO:0000256" key="5">
    <source>
        <dbReference type="ARBA" id="ARBA00022723"/>
    </source>
</evidence>
<feature type="binding site" evidence="11">
    <location>
        <position position="84"/>
    </location>
    <ligand>
        <name>Mg(2+)</name>
        <dbReference type="ChEBI" id="CHEBI:18420"/>
        <label>1</label>
        <note>catalytic</note>
    </ligand>
</feature>
<dbReference type="InterPro" id="IPR000760">
    <property type="entry name" value="Inositol_monophosphatase-like"/>
</dbReference>
<evidence type="ECO:0000313" key="12">
    <source>
        <dbReference type="EMBL" id="RDI75667.1"/>
    </source>
</evidence>
<evidence type="ECO:0000256" key="10">
    <source>
        <dbReference type="ARBA" id="ARBA00053547"/>
    </source>
</evidence>
<dbReference type="EC" id="3.1.3.15" evidence="3"/>
<evidence type="ECO:0000256" key="9">
    <source>
        <dbReference type="ARBA" id="ARBA00049158"/>
    </source>
</evidence>
<dbReference type="AlphaFoldDB" id="A0A7M2YZY9"/>
<dbReference type="Proteomes" id="UP000254134">
    <property type="component" value="Unassembled WGS sequence"/>
</dbReference>
<keyword evidence="6" id="KW-0378">Hydrolase</keyword>